<proteinExistence type="predicted"/>
<protein>
    <submittedName>
        <fullName evidence="1">Uncharacterized protein</fullName>
    </submittedName>
</protein>
<sequence length="63" mass="7651">MQRAFWFLRVTDVNGCAVLRWWQLPPDFELLRQRQVSIGFRAIDFARWRLEIIVIILAIMFDI</sequence>
<evidence type="ECO:0000313" key="1">
    <source>
        <dbReference type="EMBL" id="API52966.1"/>
    </source>
</evidence>
<evidence type="ECO:0000313" key="2">
    <source>
        <dbReference type="Proteomes" id="UP000183050"/>
    </source>
</evidence>
<name>A0A1L3ZB99_RHILE</name>
<organism evidence="1 2">
    <name type="scientific">Rhizobium leguminosarum</name>
    <dbReference type="NCBI Taxonomy" id="384"/>
    <lineage>
        <taxon>Bacteria</taxon>
        <taxon>Pseudomonadati</taxon>
        <taxon>Pseudomonadota</taxon>
        <taxon>Alphaproteobacteria</taxon>
        <taxon>Hyphomicrobiales</taxon>
        <taxon>Rhizobiaceae</taxon>
        <taxon>Rhizobium/Agrobacterium group</taxon>
        <taxon>Rhizobium</taxon>
    </lineage>
</organism>
<dbReference type="Proteomes" id="UP000183050">
    <property type="component" value="Chromosome"/>
</dbReference>
<reference evidence="1 2" key="1">
    <citation type="submission" date="2016-11" db="EMBL/GenBank/DDBJ databases">
        <title>Rhizobium leguminosarum bv. viciae strain Vaf12 isolated from Vavilovia formosa root nodules from Russia, Dagestan.</title>
        <authorList>
            <person name="Kimeklis A."/>
        </authorList>
    </citation>
    <scope>NUCLEOTIDE SEQUENCE [LARGE SCALE GENOMIC DNA]</scope>
    <source>
        <strain evidence="1 2">Vaf-108</strain>
    </source>
</reference>
<dbReference type="EMBL" id="CP018228">
    <property type="protein sequence ID" value="API52966.1"/>
    <property type="molecule type" value="Genomic_DNA"/>
</dbReference>
<accession>A0A1L3ZB99</accession>
<gene>
    <name evidence="1" type="ORF">BMW22_16275</name>
</gene>
<dbReference type="AlphaFoldDB" id="A0A1L3ZB99"/>